<evidence type="ECO:0000256" key="5">
    <source>
        <dbReference type="ARBA" id="ARBA00022723"/>
    </source>
</evidence>
<dbReference type="EMBL" id="CAFBRU010000074">
    <property type="protein sequence ID" value="CAB5114212.1"/>
    <property type="molecule type" value="Genomic_DNA"/>
</dbReference>
<dbReference type="GO" id="GO:0005524">
    <property type="term" value="F:ATP binding"/>
    <property type="evidence" value="ECO:0007669"/>
    <property type="project" value="UniProtKB-KW"/>
</dbReference>
<evidence type="ECO:0000256" key="7">
    <source>
        <dbReference type="ARBA" id="ARBA00022840"/>
    </source>
</evidence>
<evidence type="ECO:0000256" key="3">
    <source>
        <dbReference type="ARBA" id="ARBA00012291"/>
    </source>
</evidence>
<dbReference type="GO" id="GO:0019856">
    <property type="term" value="P:pyrimidine nucleobase biosynthetic process"/>
    <property type="evidence" value="ECO:0007669"/>
    <property type="project" value="TreeGrafter"/>
</dbReference>
<comment type="similarity">
    <text evidence="2">Belongs to the CTP synthase family.</text>
</comment>
<keyword evidence="9" id="KW-0315">Glutamine amidotransferase</keyword>
<dbReference type="GO" id="GO:0005829">
    <property type="term" value="C:cytosol"/>
    <property type="evidence" value="ECO:0007669"/>
    <property type="project" value="TreeGrafter"/>
</dbReference>
<dbReference type="HAMAP" id="MF_01227">
    <property type="entry name" value="PyrG"/>
    <property type="match status" value="1"/>
</dbReference>
<dbReference type="AlphaFoldDB" id="A0A6J6K1T1"/>
<keyword evidence="5" id="KW-0479">Metal-binding</keyword>
<evidence type="ECO:0000256" key="10">
    <source>
        <dbReference type="ARBA" id="ARBA00022975"/>
    </source>
</evidence>
<comment type="pathway">
    <text evidence="1">Pyrimidine metabolism; CTP biosynthesis via de novo pathway; CTP from UDP: step 2/2.</text>
</comment>
<keyword evidence="8" id="KW-0460">Magnesium</keyword>
<dbReference type="GO" id="GO:0097268">
    <property type="term" value="C:cytoophidium"/>
    <property type="evidence" value="ECO:0007669"/>
    <property type="project" value="UniProtKB-ARBA"/>
</dbReference>
<dbReference type="Gene3D" id="3.40.50.300">
    <property type="entry name" value="P-loop containing nucleotide triphosphate hydrolases"/>
    <property type="match status" value="1"/>
</dbReference>
<evidence type="ECO:0000313" key="15">
    <source>
        <dbReference type="EMBL" id="CAB4643737.1"/>
    </source>
</evidence>
<dbReference type="Gene3D" id="3.40.50.880">
    <property type="match status" value="1"/>
</dbReference>
<accession>A0A6J6K1T1</accession>
<dbReference type="InterPro" id="IPR017456">
    <property type="entry name" value="CTP_synthase_N"/>
</dbReference>
<dbReference type="FunFam" id="3.40.50.880:FF:000002">
    <property type="entry name" value="CTP synthase"/>
    <property type="match status" value="1"/>
</dbReference>
<dbReference type="PANTHER" id="PTHR11550">
    <property type="entry name" value="CTP SYNTHASE"/>
    <property type="match status" value="1"/>
</dbReference>
<dbReference type="GO" id="GO:0044210">
    <property type="term" value="P:'de novo' CTP biosynthetic process"/>
    <property type="evidence" value="ECO:0007669"/>
    <property type="project" value="UniProtKB-UniPathway"/>
</dbReference>
<evidence type="ECO:0000256" key="12">
    <source>
        <dbReference type="ARBA" id="ARBA00070745"/>
    </source>
</evidence>
<evidence type="ECO:0000256" key="9">
    <source>
        <dbReference type="ARBA" id="ARBA00022962"/>
    </source>
</evidence>
<dbReference type="UniPathway" id="UPA00159">
    <property type="reaction ID" value="UER00277"/>
</dbReference>
<proteinExistence type="inferred from homology"/>
<dbReference type="CDD" id="cd01746">
    <property type="entry name" value="GATase1_CTP_Synthase"/>
    <property type="match status" value="1"/>
</dbReference>
<dbReference type="Pfam" id="PF00117">
    <property type="entry name" value="GATase"/>
    <property type="match status" value="1"/>
</dbReference>
<dbReference type="EC" id="6.3.4.2" evidence="3"/>
<dbReference type="PROSITE" id="PS51273">
    <property type="entry name" value="GATASE_TYPE_1"/>
    <property type="match status" value="1"/>
</dbReference>
<evidence type="ECO:0000259" key="13">
    <source>
        <dbReference type="Pfam" id="PF00117"/>
    </source>
</evidence>
<evidence type="ECO:0000259" key="14">
    <source>
        <dbReference type="Pfam" id="PF06418"/>
    </source>
</evidence>
<dbReference type="GO" id="GO:0046872">
    <property type="term" value="F:metal ion binding"/>
    <property type="evidence" value="ECO:0007669"/>
    <property type="project" value="UniProtKB-KW"/>
</dbReference>
<keyword evidence="7" id="KW-0067">ATP-binding</keyword>
<keyword evidence="4" id="KW-0436">Ligase</keyword>
<dbReference type="NCBIfam" id="NF003792">
    <property type="entry name" value="PRK05380.1"/>
    <property type="match status" value="1"/>
</dbReference>
<dbReference type="EMBL" id="CAEZWC010000017">
    <property type="protein sequence ID" value="CAB4643737.1"/>
    <property type="molecule type" value="Genomic_DNA"/>
</dbReference>
<dbReference type="FunFam" id="3.40.50.300:FF:000009">
    <property type="entry name" value="CTP synthase"/>
    <property type="match status" value="1"/>
</dbReference>
<organism evidence="15">
    <name type="scientific">freshwater metagenome</name>
    <dbReference type="NCBI Taxonomy" id="449393"/>
    <lineage>
        <taxon>unclassified sequences</taxon>
        <taxon>metagenomes</taxon>
        <taxon>ecological metagenomes</taxon>
    </lineage>
</organism>
<comment type="catalytic activity">
    <reaction evidence="11">
        <text>UTP + L-glutamine + ATP + H2O = CTP + L-glutamate + ADP + phosphate + 2 H(+)</text>
        <dbReference type="Rhea" id="RHEA:26426"/>
        <dbReference type="ChEBI" id="CHEBI:15377"/>
        <dbReference type="ChEBI" id="CHEBI:15378"/>
        <dbReference type="ChEBI" id="CHEBI:29985"/>
        <dbReference type="ChEBI" id="CHEBI:30616"/>
        <dbReference type="ChEBI" id="CHEBI:37563"/>
        <dbReference type="ChEBI" id="CHEBI:43474"/>
        <dbReference type="ChEBI" id="CHEBI:46398"/>
        <dbReference type="ChEBI" id="CHEBI:58359"/>
        <dbReference type="ChEBI" id="CHEBI:456216"/>
        <dbReference type="EC" id="6.3.4.2"/>
    </reaction>
</comment>
<dbReference type="InterPro" id="IPR029062">
    <property type="entry name" value="Class_I_gatase-like"/>
</dbReference>
<keyword evidence="10" id="KW-0665">Pyrimidine biosynthesis</keyword>
<dbReference type="InterPro" id="IPR004468">
    <property type="entry name" value="CTP_synthase"/>
</dbReference>
<dbReference type="PANTHER" id="PTHR11550:SF0">
    <property type="entry name" value="CTP SYNTHASE-RELATED"/>
    <property type="match status" value="1"/>
</dbReference>
<keyword evidence="6" id="KW-0547">Nucleotide-binding</keyword>
<evidence type="ECO:0000256" key="6">
    <source>
        <dbReference type="ARBA" id="ARBA00022741"/>
    </source>
</evidence>
<dbReference type="InterPro" id="IPR017926">
    <property type="entry name" value="GATASE"/>
</dbReference>
<dbReference type="GO" id="GO:0042802">
    <property type="term" value="F:identical protein binding"/>
    <property type="evidence" value="ECO:0007669"/>
    <property type="project" value="TreeGrafter"/>
</dbReference>
<dbReference type="InterPro" id="IPR027417">
    <property type="entry name" value="P-loop_NTPase"/>
</dbReference>
<evidence type="ECO:0000256" key="11">
    <source>
        <dbReference type="ARBA" id="ARBA00047781"/>
    </source>
</evidence>
<feature type="domain" description="Glutamine amidotransferase" evidence="13">
    <location>
        <begin position="306"/>
        <end position="537"/>
    </location>
</feature>
<name>A0A6J6K1T1_9ZZZZ</name>
<dbReference type="SUPFAM" id="SSF52317">
    <property type="entry name" value="Class I glutamine amidotransferase-like"/>
    <property type="match status" value="1"/>
</dbReference>
<dbReference type="InterPro" id="IPR033828">
    <property type="entry name" value="GATase1_CTP_Synthase"/>
</dbReference>
<reference evidence="15" key="1">
    <citation type="submission" date="2020-05" db="EMBL/GenBank/DDBJ databases">
        <authorList>
            <person name="Chiriac C."/>
            <person name="Salcher M."/>
            <person name="Ghai R."/>
            <person name="Kavagutti S V."/>
        </authorList>
    </citation>
    <scope>NUCLEOTIDE SEQUENCE</scope>
</reference>
<dbReference type="NCBIfam" id="TIGR00337">
    <property type="entry name" value="PyrG"/>
    <property type="match status" value="1"/>
</dbReference>
<dbReference type="GO" id="GO:0003883">
    <property type="term" value="F:CTP synthase activity"/>
    <property type="evidence" value="ECO:0007669"/>
    <property type="project" value="UniProtKB-EC"/>
</dbReference>
<evidence type="ECO:0000256" key="4">
    <source>
        <dbReference type="ARBA" id="ARBA00022598"/>
    </source>
</evidence>
<gene>
    <name evidence="15" type="ORF">UFOPK2179_00335</name>
    <name evidence="16" type="ORF">UFOPK4420_00666</name>
</gene>
<dbReference type="CDD" id="cd03113">
    <property type="entry name" value="CTPS_N"/>
    <property type="match status" value="1"/>
</dbReference>
<feature type="domain" description="CTP synthase N-terminal" evidence="14">
    <location>
        <begin position="8"/>
        <end position="271"/>
    </location>
</feature>
<dbReference type="Pfam" id="PF06418">
    <property type="entry name" value="CTP_synth_N"/>
    <property type="match status" value="1"/>
</dbReference>
<dbReference type="SUPFAM" id="SSF52540">
    <property type="entry name" value="P-loop containing nucleoside triphosphate hydrolases"/>
    <property type="match status" value="1"/>
</dbReference>
<evidence type="ECO:0000313" key="16">
    <source>
        <dbReference type="EMBL" id="CAB5114212.1"/>
    </source>
</evidence>
<evidence type="ECO:0000256" key="1">
    <source>
        <dbReference type="ARBA" id="ARBA00005171"/>
    </source>
</evidence>
<protein>
    <recommendedName>
        <fullName evidence="12">CTP synthase</fullName>
        <ecNumber evidence="3">6.3.4.2</ecNumber>
    </recommendedName>
</protein>
<evidence type="ECO:0000256" key="2">
    <source>
        <dbReference type="ARBA" id="ARBA00007533"/>
    </source>
</evidence>
<evidence type="ECO:0000256" key="8">
    <source>
        <dbReference type="ARBA" id="ARBA00022842"/>
    </source>
</evidence>
<sequence length="545" mass="59119">MTAPHVSKHIFVTGGVASSLGKGLTASSLGRLLRARGLRVTMQKLDPYLNVDPGTMNPFQHGEVFVTDDGSETDLDIGHYERFLDRNLHGSANITTGQIYSAVIAKERRGEYLGETVQVIPHITNQIKDAIKAMANEDVDIVITEIGGTVGDIESLPFLEAARQIRQDVGRDNVFYLHVSLVPYMGPSGELKTKPTQHSVSALRSIGITPDAIVLRSDRQIPESVKRKISLMCDVELAGVVAAVDAPSIYDIPKVLYAEGLDSYVVKRLGIKTTDVVWGEWEDLLNKVHNPKHEVTVALVGKYIDLPDAYLSVTEALRAGGFANFARVNIKWVASDSCVSDQQAAESLADVDAICVPGGFGVRGIEGKLGALKFARENKIPTLGLCLGLQCMVIEASRNLAGLKDANSAEFDDKTSNPVISTMSEQIDIVAGNGQMGATMRLGLYKADLLPGSLVAGVYGALQVSERHRHRYEVNNKYRDQITSTGMVFSGLSPDKNLVEFVELPKNIHPYYVGTQAHPEFLSRPTRPHPLFAGLIAAAIAKHGK</sequence>